<gene>
    <name evidence="1" type="ORF">NADFUDRAFT_82300</name>
</gene>
<accession>A0A1E3PNR0</accession>
<evidence type="ECO:0000313" key="1">
    <source>
        <dbReference type="EMBL" id="ODQ66497.1"/>
    </source>
</evidence>
<sequence>MGYKEYDPLVGARMNVGCGLIPHSRSTVRFFQAIHFGRTVQSEEIKKLENLVKPNSNTKRGLQVKKESEPVYIP</sequence>
<protein>
    <submittedName>
        <fullName evidence="1">Uncharacterized protein</fullName>
    </submittedName>
</protein>
<dbReference type="EMBL" id="KV454408">
    <property type="protein sequence ID" value="ODQ66497.1"/>
    <property type="molecule type" value="Genomic_DNA"/>
</dbReference>
<reference evidence="1 2" key="1">
    <citation type="journal article" date="2016" name="Proc. Natl. Acad. Sci. U.S.A.">
        <title>Comparative genomics of biotechnologically important yeasts.</title>
        <authorList>
            <person name="Riley R."/>
            <person name="Haridas S."/>
            <person name="Wolfe K.H."/>
            <person name="Lopes M.R."/>
            <person name="Hittinger C.T."/>
            <person name="Goeker M."/>
            <person name="Salamov A.A."/>
            <person name="Wisecaver J.H."/>
            <person name="Long T.M."/>
            <person name="Calvey C.H."/>
            <person name="Aerts A.L."/>
            <person name="Barry K.W."/>
            <person name="Choi C."/>
            <person name="Clum A."/>
            <person name="Coughlan A.Y."/>
            <person name="Deshpande S."/>
            <person name="Douglass A.P."/>
            <person name="Hanson S.J."/>
            <person name="Klenk H.-P."/>
            <person name="LaButti K.M."/>
            <person name="Lapidus A."/>
            <person name="Lindquist E.A."/>
            <person name="Lipzen A.M."/>
            <person name="Meier-Kolthoff J.P."/>
            <person name="Ohm R.A."/>
            <person name="Otillar R.P."/>
            <person name="Pangilinan J.L."/>
            <person name="Peng Y."/>
            <person name="Rokas A."/>
            <person name="Rosa C.A."/>
            <person name="Scheuner C."/>
            <person name="Sibirny A.A."/>
            <person name="Slot J.C."/>
            <person name="Stielow J.B."/>
            <person name="Sun H."/>
            <person name="Kurtzman C.P."/>
            <person name="Blackwell M."/>
            <person name="Grigoriev I.V."/>
            <person name="Jeffries T.W."/>
        </authorList>
    </citation>
    <scope>NUCLEOTIDE SEQUENCE [LARGE SCALE GENOMIC DNA]</scope>
    <source>
        <strain evidence="1 2">DSM 6958</strain>
    </source>
</reference>
<dbReference type="AlphaFoldDB" id="A0A1E3PNR0"/>
<keyword evidence="2" id="KW-1185">Reference proteome</keyword>
<proteinExistence type="predicted"/>
<dbReference type="Proteomes" id="UP000095009">
    <property type="component" value="Unassembled WGS sequence"/>
</dbReference>
<organism evidence="1 2">
    <name type="scientific">Nadsonia fulvescens var. elongata DSM 6958</name>
    <dbReference type="NCBI Taxonomy" id="857566"/>
    <lineage>
        <taxon>Eukaryota</taxon>
        <taxon>Fungi</taxon>
        <taxon>Dikarya</taxon>
        <taxon>Ascomycota</taxon>
        <taxon>Saccharomycotina</taxon>
        <taxon>Dipodascomycetes</taxon>
        <taxon>Dipodascales</taxon>
        <taxon>Dipodascales incertae sedis</taxon>
        <taxon>Nadsonia</taxon>
    </lineage>
</organism>
<evidence type="ECO:0000313" key="2">
    <source>
        <dbReference type="Proteomes" id="UP000095009"/>
    </source>
</evidence>
<name>A0A1E3PNR0_9ASCO</name>